<evidence type="ECO:0000313" key="6">
    <source>
        <dbReference type="Proteomes" id="UP000187417"/>
    </source>
</evidence>
<evidence type="ECO:0000313" key="5">
    <source>
        <dbReference type="EMBL" id="OKY93751.1"/>
    </source>
</evidence>
<organism evidence="5 6">
    <name type="scientific">Alistipes putredinis</name>
    <dbReference type="NCBI Taxonomy" id="28117"/>
    <lineage>
        <taxon>Bacteria</taxon>
        <taxon>Pseudomonadati</taxon>
        <taxon>Bacteroidota</taxon>
        <taxon>Bacteroidia</taxon>
        <taxon>Bacteroidales</taxon>
        <taxon>Rikenellaceae</taxon>
        <taxon>Alistipes</taxon>
    </lineage>
</organism>
<accession>A0A1Q6F4G8</accession>
<dbReference type="RefSeq" id="WP_022459964.1">
    <property type="nucleotide sequence ID" value="NZ_CAJJWD010000010.1"/>
</dbReference>
<name>A0A1Q6F4G8_9BACT</name>
<dbReference type="STRING" id="28117.BHV66_07520"/>
<dbReference type="GO" id="GO:0019867">
    <property type="term" value="C:outer membrane"/>
    <property type="evidence" value="ECO:0007669"/>
    <property type="project" value="InterPro"/>
</dbReference>
<evidence type="ECO:0000256" key="3">
    <source>
        <dbReference type="SAM" id="SignalP"/>
    </source>
</evidence>
<keyword evidence="2" id="KW-0472">Membrane</keyword>
<protein>
    <recommendedName>
        <fullName evidence="4">Bacterial surface antigen (D15) domain-containing protein</fullName>
    </recommendedName>
</protein>
<proteinExistence type="predicted"/>
<comment type="subcellular location">
    <subcellularLocation>
        <location evidence="1">Membrane</location>
    </subcellularLocation>
</comment>
<dbReference type="InterPro" id="IPR000184">
    <property type="entry name" value="Bac_surfAg_D15"/>
</dbReference>
<comment type="caution">
    <text evidence="5">The sequence shown here is derived from an EMBL/GenBank/DDBJ whole genome shotgun (WGS) entry which is preliminary data.</text>
</comment>
<dbReference type="EMBL" id="MNQH01000032">
    <property type="protein sequence ID" value="OKY93751.1"/>
    <property type="molecule type" value="Genomic_DNA"/>
</dbReference>
<evidence type="ECO:0000259" key="4">
    <source>
        <dbReference type="Pfam" id="PF01103"/>
    </source>
</evidence>
<evidence type="ECO:0000256" key="1">
    <source>
        <dbReference type="ARBA" id="ARBA00004370"/>
    </source>
</evidence>
<dbReference type="AlphaFoldDB" id="A0A1Q6F4G8"/>
<feature type="chain" id="PRO_5010308710" description="Bacterial surface antigen (D15) domain-containing protein" evidence="3">
    <location>
        <begin position="21"/>
        <end position="410"/>
    </location>
</feature>
<gene>
    <name evidence="5" type="ORF">BHV66_07520</name>
</gene>
<evidence type="ECO:0000256" key="2">
    <source>
        <dbReference type="ARBA" id="ARBA00023136"/>
    </source>
</evidence>
<dbReference type="Pfam" id="PF01103">
    <property type="entry name" value="Omp85"/>
    <property type="match status" value="1"/>
</dbReference>
<feature type="domain" description="Bacterial surface antigen (D15)" evidence="4">
    <location>
        <begin position="149"/>
        <end position="410"/>
    </location>
</feature>
<sequence>MSKFLTVFCGLLLFASPLYAQDNKVYIGENDTIRYSYTPLQTDSIPASQPSDTLAAAPKKKSFWRRLIDYFGESSTDKTFEKKIDFTFIGGPSYSKDTQFSLAVMAAGLYRLDRTDSLTPPSDITAFITGGTTGFYMVGINGNNIFSHNRHRISYKLSFYSQPTDYWGIGYSAGANNPKGSYVEKRYDVDVRYLYQVVPNMFIGASVNFRNSRGIKFTRPEYIEGQNPENTTTGIGAIVEYDTRDFIPNPYKGLYLSLKGTWRPDFLGSNAKSLWQAIFTANSYHRVWKGGIVATELYGEFNASGTPWLMKARLGGSKRMRGYYEGQYNDNDMITLQVELRQNIWRRIGCVVWGGAGNVFPSFEKFKWGYTLPNYGIGLRWEFKKRINIRVDYGFGKHTSGFLFNINEAF</sequence>
<feature type="signal peptide" evidence="3">
    <location>
        <begin position="1"/>
        <end position="20"/>
    </location>
</feature>
<reference evidence="5 6" key="1">
    <citation type="journal article" date="2016" name="Nat. Biotechnol.">
        <title>Measurement of bacterial replication rates in microbial communities.</title>
        <authorList>
            <person name="Brown C.T."/>
            <person name="Olm M.R."/>
            <person name="Thomas B.C."/>
            <person name="Banfield J.F."/>
        </authorList>
    </citation>
    <scope>NUCLEOTIDE SEQUENCE [LARGE SCALE GENOMIC DNA]</scope>
    <source>
        <strain evidence="5">CAG:67_53_122</strain>
    </source>
</reference>
<dbReference type="Proteomes" id="UP000187417">
    <property type="component" value="Unassembled WGS sequence"/>
</dbReference>
<dbReference type="Gene3D" id="2.40.160.50">
    <property type="entry name" value="membrane protein fhac: a member of the omp85/tpsb transporter family"/>
    <property type="match status" value="1"/>
</dbReference>
<keyword evidence="3" id="KW-0732">Signal</keyword>